<proteinExistence type="predicted"/>
<reference evidence="2 3" key="1">
    <citation type="submission" date="2017-01" db="EMBL/GenBank/DDBJ databases">
        <title>Draft genome sequence of Bacillus oleronius.</title>
        <authorList>
            <person name="Allam M."/>
        </authorList>
    </citation>
    <scope>NUCLEOTIDE SEQUENCE [LARGE SCALE GENOMIC DNA]</scope>
    <source>
        <strain evidence="2 3">DSM 9356</strain>
    </source>
</reference>
<name>A0A8E2LCY0_9BACI</name>
<protein>
    <submittedName>
        <fullName evidence="2">Uncharacterized protein</fullName>
    </submittedName>
</protein>
<dbReference type="Proteomes" id="UP000189761">
    <property type="component" value="Unassembled WGS sequence"/>
</dbReference>
<evidence type="ECO:0000256" key="1">
    <source>
        <dbReference type="SAM" id="Phobius"/>
    </source>
</evidence>
<comment type="caution">
    <text evidence="2">The sequence shown here is derived from an EMBL/GenBank/DDBJ whole genome shotgun (WGS) entry which is preliminary data.</text>
</comment>
<dbReference type="AlphaFoldDB" id="A0A8E2LCY0"/>
<keyword evidence="1" id="KW-1133">Transmembrane helix</keyword>
<keyword evidence="3" id="KW-1185">Reference proteome</keyword>
<feature type="non-terminal residue" evidence="2">
    <location>
        <position position="1"/>
    </location>
</feature>
<dbReference type="EMBL" id="MTLA01000573">
    <property type="protein sequence ID" value="OOP61436.1"/>
    <property type="molecule type" value="Genomic_DNA"/>
</dbReference>
<accession>A0A8E2LCY0</accession>
<keyword evidence="1" id="KW-0812">Transmembrane</keyword>
<evidence type="ECO:0000313" key="2">
    <source>
        <dbReference type="EMBL" id="OOP61436.1"/>
    </source>
</evidence>
<dbReference type="RefSeq" id="WP_078111565.1">
    <property type="nucleotide sequence ID" value="NZ_MTLA01000573.1"/>
</dbReference>
<feature type="transmembrane region" description="Helical" evidence="1">
    <location>
        <begin position="6"/>
        <end position="28"/>
    </location>
</feature>
<sequence length="211" mass="24724">YSIIKIFFNLLCFSFLIIINFFQHINVLSSPQPTIKGKPKQLHMSDQEIKDLIKKGYTRHEVFRAYFISKHSNEKNVEKILKVYREKQSWKETAKQFGVDLEKIKKEHLKKHKEFYEKNKAQIINYLATYTGKSTATIEQYLKEDVDLHFLIFAAAISKKGNMDISKIIQDKKSGKSMKEITESAKLDPKAVFHEVKNIQHGIFKAIKNKK</sequence>
<organism evidence="2 3">
    <name type="scientific">Heyndrickxia oleronia</name>
    <dbReference type="NCBI Taxonomy" id="38875"/>
    <lineage>
        <taxon>Bacteria</taxon>
        <taxon>Bacillati</taxon>
        <taxon>Bacillota</taxon>
        <taxon>Bacilli</taxon>
        <taxon>Bacillales</taxon>
        <taxon>Bacillaceae</taxon>
        <taxon>Heyndrickxia</taxon>
    </lineage>
</organism>
<evidence type="ECO:0000313" key="3">
    <source>
        <dbReference type="Proteomes" id="UP000189761"/>
    </source>
</evidence>
<gene>
    <name evidence="2" type="ORF">BWZ43_25755</name>
</gene>
<keyword evidence="1" id="KW-0472">Membrane</keyword>